<reference evidence="11 12" key="2">
    <citation type="journal article" date="2012" name="Stand. Genomic Sci.">
        <title>Complete genome sequence of the termite hindgut bacterium Spirochaeta coccoides type strain (SPN1(T)), reclassification in the genus Sphaerochaeta as Sphaerochaeta coccoides comb. nov. and emendations of the family Spirochaetaceae and the genus Sphaerochaeta.</title>
        <authorList>
            <person name="Abt B."/>
            <person name="Han C."/>
            <person name="Scheuner C."/>
            <person name="Lu M."/>
            <person name="Lapidus A."/>
            <person name="Nolan M."/>
            <person name="Lucas S."/>
            <person name="Hammon N."/>
            <person name="Deshpande S."/>
            <person name="Cheng J.F."/>
            <person name="Tapia R."/>
            <person name="Goodwin L.A."/>
            <person name="Pitluck S."/>
            <person name="Liolios K."/>
            <person name="Pagani I."/>
            <person name="Ivanova N."/>
            <person name="Mavromatis K."/>
            <person name="Mikhailova N."/>
            <person name="Huntemann M."/>
            <person name="Pati A."/>
            <person name="Chen A."/>
            <person name="Palaniappan K."/>
            <person name="Land M."/>
            <person name="Hauser L."/>
            <person name="Brambilla E.M."/>
            <person name="Rohde M."/>
            <person name="Spring S."/>
            <person name="Gronow S."/>
            <person name="Goker M."/>
            <person name="Woyke T."/>
            <person name="Bristow J."/>
            <person name="Eisen J.A."/>
            <person name="Markowitz V."/>
            <person name="Hugenholtz P."/>
            <person name="Kyrpides N.C."/>
            <person name="Klenk H.P."/>
            <person name="Detter J.C."/>
        </authorList>
    </citation>
    <scope>NUCLEOTIDE SEQUENCE [LARGE SCALE GENOMIC DNA]</scope>
    <source>
        <strain evidence="12">ATCC BAA-1237 / DSM 17374 / SPN1</strain>
    </source>
</reference>
<evidence type="ECO:0000313" key="12">
    <source>
        <dbReference type="Proteomes" id="UP000007939"/>
    </source>
</evidence>
<dbReference type="HOGENOM" id="CLU_548465_0_0_12"/>
<dbReference type="GO" id="GO:0005886">
    <property type="term" value="C:plasma membrane"/>
    <property type="evidence" value="ECO:0007669"/>
    <property type="project" value="UniProtKB-SubCell"/>
</dbReference>
<dbReference type="PANTHER" id="PTHR44936:SF10">
    <property type="entry name" value="SENSOR PROTEIN RSTB"/>
    <property type="match status" value="1"/>
</dbReference>
<dbReference type="OrthoDB" id="368131at2"/>
<dbReference type="PROSITE" id="PS50109">
    <property type="entry name" value="HIS_KIN"/>
    <property type="match status" value="1"/>
</dbReference>
<evidence type="ECO:0000256" key="9">
    <source>
        <dbReference type="SAM" id="Phobius"/>
    </source>
</evidence>
<proteinExistence type="predicted"/>
<dbReference type="CDD" id="cd00082">
    <property type="entry name" value="HisKA"/>
    <property type="match status" value="1"/>
</dbReference>
<keyword evidence="5" id="KW-0808">Transferase</keyword>
<dbReference type="GO" id="GO:0005524">
    <property type="term" value="F:ATP binding"/>
    <property type="evidence" value="ECO:0007669"/>
    <property type="project" value="UniProtKB-KW"/>
</dbReference>
<evidence type="ECO:0000259" key="10">
    <source>
        <dbReference type="PROSITE" id="PS50109"/>
    </source>
</evidence>
<evidence type="ECO:0000313" key="11">
    <source>
        <dbReference type="EMBL" id="AEC01578.1"/>
    </source>
</evidence>
<keyword evidence="9" id="KW-0812">Transmembrane</keyword>
<protein>
    <recommendedName>
        <fullName evidence="3">histidine kinase</fullName>
        <ecNumber evidence="3">2.7.13.3</ecNumber>
    </recommendedName>
</protein>
<dbReference type="STRING" id="760011.Spico_0348"/>
<dbReference type="SUPFAM" id="SSF47384">
    <property type="entry name" value="Homodimeric domain of signal transducing histidine kinase"/>
    <property type="match status" value="1"/>
</dbReference>
<dbReference type="InterPro" id="IPR003594">
    <property type="entry name" value="HATPase_dom"/>
</dbReference>
<dbReference type="SUPFAM" id="SSF55874">
    <property type="entry name" value="ATPase domain of HSP90 chaperone/DNA topoisomerase II/histidine kinase"/>
    <property type="match status" value="1"/>
</dbReference>
<evidence type="ECO:0000256" key="6">
    <source>
        <dbReference type="ARBA" id="ARBA00022741"/>
    </source>
</evidence>
<dbReference type="PANTHER" id="PTHR44936">
    <property type="entry name" value="SENSOR PROTEIN CREC"/>
    <property type="match status" value="1"/>
</dbReference>
<dbReference type="Gene3D" id="3.30.565.10">
    <property type="entry name" value="Histidine kinase-like ATPase, C-terminal domain"/>
    <property type="match status" value="1"/>
</dbReference>
<dbReference type="InterPro" id="IPR005467">
    <property type="entry name" value="His_kinase_dom"/>
</dbReference>
<dbReference type="InterPro" id="IPR036890">
    <property type="entry name" value="HATPase_C_sf"/>
</dbReference>
<dbReference type="RefSeq" id="WP_013738974.1">
    <property type="nucleotide sequence ID" value="NC_015436.1"/>
</dbReference>
<evidence type="ECO:0000256" key="4">
    <source>
        <dbReference type="ARBA" id="ARBA00022475"/>
    </source>
</evidence>
<dbReference type="GO" id="GO:0000155">
    <property type="term" value="F:phosphorelay sensor kinase activity"/>
    <property type="evidence" value="ECO:0007669"/>
    <property type="project" value="InterPro"/>
</dbReference>
<gene>
    <name evidence="11" type="ordered locus">Spico_0348</name>
</gene>
<keyword evidence="7 11" id="KW-0418">Kinase</keyword>
<evidence type="ECO:0000256" key="2">
    <source>
        <dbReference type="ARBA" id="ARBA00004651"/>
    </source>
</evidence>
<dbReference type="InterPro" id="IPR050980">
    <property type="entry name" value="2C_sensor_his_kinase"/>
</dbReference>
<accession>F4GHP0</accession>
<dbReference type="Gene3D" id="1.10.287.130">
    <property type="match status" value="1"/>
</dbReference>
<feature type="domain" description="Histidine kinase" evidence="10">
    <location>
        <begin position="284"/>
        <end position="512"/>
    </location>
</feature>
<sequence length="534" mass="58884">MKKLFLKMFLNIIGIMLIVLIFQCIILFVANISAKEQWKKSVVEAYVGRLQETLLQNMPDEGWSSSTITSAFMTANDDRVSGILVSDAQGTPLMTLGKDPRGVLLSHPDGQTLETVSVKSHVPVYDVYLTQRQSGWAVQIDVESVPGRAHSGRRVPVMVRSADVAGSVMLHVNGTPFVAVDVLTFDPFTYAQTAKLFTSLLGVFFWTLPLSLLIALVLGSMVSRRNTRYATEISSALGELASGKHPIKLPALKGSEFMYIRKALAELDRELLQNERTRNAWIQSISHDLNTPVSAMKLLLEGISDGVFAPDASTISAISNENATLEKRIKSVITYASLQSPDTALNMQWIDVDSFVRDVLSVFEERQAARITVESYVTRFTGDASLVRMACHEVLDNALKASAAPVLWRFEIVPGKKVEEKSRRKKIIRDDSPDHVVLTVINEGELPAQEEDFFEPWSTGRKGRSGHGGSGLGLAITGSIVRLHKGTMVLKQMNSRGERPYVVLTLRLPLTPPETMGIHNLPAVLSAVSFPVWE</sequence>
<keyword evidence="9" id="KW-1133">Transmembrane helix</keyword>
<dbReference type="KEGG" id="scc:Spico_0348"/>
<comment type="subcellular location">
    <subcellularLocation>
        <location evidence="2">Cell membrane</location>
        <topology evidence="2">Multi-pass membrane protein</topology>
    </subcellularLocation>
</comment>
<comment type="catalytic activity">
    <reaction evidence="1">
        <text>ATP + protein L-histidine = ADP + protein N-phospho-L-histidine.</text>
        <dbReference type="EC" id="2.7.13.3"/>
    </reaction>
</comment>
<dbReference type="InterPro" id="IPR036097">
    <property type="entry name" value="HisK_dim/P_sf"/>
</dbReference>
<evidence type="ECO:0000256" key="1">
    <source>
        <dbReference type="ARBA" id="ARBA00000085"/>
    </source>
</evidence>
<organism evidence="11 12">
    <name type="scientific">Parasphaerochaeta coccoides (strain ATCC BAA-1237 / DSM 17374 / SPN1)</name>
    <name type="common">Sphaerochaeta coccoides</name>
    <dbReference type="NCBI Taxonomy" id="760011"/>
    <lineage>
        <taxon>Bacteria</taxon>
        <taxon>Pseudomonadati</taxon>
        <taxon>Spirochaetota</taxon>
        <taxon>Spirochaetia</taxon>
        <taxon>Spirochaetales</taxon>
        <taxon>Sphaerochaetaceae</taxon>
        <taxon>Parasphaerochaeta</taxon>
    </lineage>
</organism>
<dbReference type="InterPro" id="IPR003661">
    <property type="entry name" value="HisK_dim/P_dom"/>
</dbReference>
<dbReference type="Pfam" id="PF00512">
    <property type="entry name" value="HisKA"/>
    <property type="match status" value="1"/>
</dbReference>
<dbReference type="Pfam" id="PF02518">
    <property type="entry name" value="HATPase_c"/>
    <property type="match status" value="1"/>
</dbReference>
<feature type="transmembrane region" description="Helical" evidence="9">
    <location>
        <begin position="196"/>
        <end position="218"/>
    </location>
</feature>
<name>F4GHP0_PARC1</name>
<dbReference type="SMART" id="SM00388">
    <property type="entry name" value="HisKA"/>
    <property type="match status" value="1"/>
</dbReference>
<evidence type="ECO:0000256" key="8">
    <source>
        <dbReference type="ARBA" id="ARBA00022840"/>
    </source>
</evidence>
<dbReference type="AlphaFoldDB" id="F4GHP0"/>
<keyword evidence="12" id="KW-1185">Reference proteome</keyword>
<dbReference type="EMBL" id="CP002659">
    <property type="protein sequence ID" value="AEC01578.1"/>
    <property type="molecule type" value="Genomic_DNA"/>
</dbReference>
<dbReference type="Proteomes" id="UP000007939">
    <property type="component" value="Chromosome"/>
</dbReference>
<dbReference type="eggNOG" id="COG0642">
    <property type="taxonomic scope" value="Bacteria"/>
</dbReference>
<feature type="transmembrane region" description="Helical" evidence="9">
    <location>
        <begin position="9"/>
        <end position="30"/>
    </location>
</feature>
<evidence type="ECO:0000256" key="3">
    <source>
        <dbReference type="ARBA" id="ARBA00012438"/>
    </source>
</evidence>
<keyword evidence="4" id="KW-1003">Cell membrane</keyword>
<keyword evidence="9" id="KW-0472">Membrane</keyword>
<dbReference type="SMART" id="SM00387">
    <property type="entry name" value="HATPase_c"/>
    <property type="match status" value="1"/>
</dbReference>
<reference evidence="12" key="1">
    <citation type="submission" date="2011-04" db="EMBL/GenBank/DDBJ databases">
        <title>The complete genome of Spirochaeta coccoides DSM 17374.</title>
        <authorList>
            <person name="Lucas S."/>
            <person name="Copeland A."/>
            <person name="Lapidus A."/>
            <person name="Bruce D."/>
            <person name="Goodwin L."/>
            <person name="Pitluck S."/>
            <person name="Peters L."/>
            <person name="Kyrpides N."/>
            <person name="Mavromatis K."/>
            <person name="Pagani I."/>
            <person name="Ivanova N."/>
            <person name="Ovchinnikova G."/>
            <person name="Lu M."/>
            <person name="Detter J.C."/>
            <person name="Tapia R."/>
            <person name="Han C."/>
            <person name="Land M."/>
            <person name="Hauser L."/>
            <person name="Markowitz V."/>
            <person name="Cheng J.-F."/>
            <person name="Hugenholtz P."/>
            <person name="Woyke T."/>
            <person name="Wu D."/>
            <person name="Spring S."/>
            <person name="Schroeder M."/>
            <person name="Brambilla E."/>
            <person name="Klenk H.-P."/>
            <person name="Eisen J.A."/>
        </authorList>
    </citation>
    <scope>NUCLEOTIDE SEQUENCE [LARGE SCALE GENOMIC DNA]</scope>
    <source>
        <strain evidence="12">ATCC BAA-1237 / DSM 17374 / SPN1</strain>
    </source>
</reference>
<keyword evidence="6" id="KW-0547">Nucleotide-binding</keyword>
<evidence type="ECO:0000256" key="5">
    <source>
        <dbReference type="ARBA" id="ARBA00022679"/>
    </source>
</evidence>
<keyword evidence="8" id="KW-0067">ATP-binding</keyword>
<dbReference type="EC" id="2.7.13.3" evidence="3"/>
<evidence type="ECO:0000256" key="7">
    <source>
        <dbReference type="ARBA" id="ARBA00022777"/>
    </source>
</evidence>